<proteinExistence type="predicted"/>
<keyword evidence="3" id="KW-1185">Reference proteome</keyword>
<evidence type="ECO:0000313" key="3">
    <source>
        <dbReference type="Proteomes" id="UP001188597"/>
    </source>
</evidence>
<evidence type="ECO:0000313" key="2">
    <source>
        <dbReference type="EMBL" id="KAK3041293.1"/>
    </source>
</evidence>
<dbReference type="EMBL" id="JAVXUP010000037">
    <property type="protein sequence ID" value="KAK3041293.1"/>
    <property type="molecule type" value="Genomic_DNA"/>
</dbReference>
<evidence type="ECO:0000256" key="1">
    <source>
        <dbReference type="SAM" id="SignalP"/>
    </source>
</evidence>
<organism evidence="2 3">
    <name type="scientific">Escallonia herrerae</name>
    <dbReference type="NCBI Taxonomy" id="1293975"/>
    <lineage>
        <taxon>Eukaryota</taxon>
        <taxon>Viridiplantae</taxon>
        <taxon>Streptophyta</taxon>
        <taxon>Embryophyta</taxon>
        <taxon>Tracheophyta</taxon>
        <taxon>Spermatophyta</taxon>
        <taxon>Magnoliopsida</taxon>
        <taxon>eudicotyledons</taxon>
        <taxon>Gunneridae</taxon>
        <taxon>Pentapetalae</taxon>
        <taxon>asterids</taxon>
        <taxon>campanulids</taxon>
        <taxon>Escalloniales</taxon>
        <taxon>Escalloniaceae</taxon>
        <taxon>Escallonia</taxon>
    </lineage>
</organism>
<reference evidence="2" key="1">
    <citation type="submission" date="2022-12" db="EMBL/GenBank/DDBJ databases">
        <title>Draft genome assemblies for two species of Escallonia (Escalloniales).</title>
        <authorList>
            <person name="Chanderbali A."/>
            <person name="Dervinis C."/>
            <person name="Anghel I."/>
            <person name="Soltis D."/>
            <person name="Soltis P."/>
            <person name="Zapata F."/>
        </authorList>
    </citation>
    <scope>NUCLEOTIDE SEQUENCE</scope>
    <source>
        <strain evidence="2">UCBG64.0493</strain>
        <tissue evidence="2">Leaf</tissue>
    </source>
</reference>
<comment type="caution">
    <text evidence="2">The sequence shown here is derived from an EMBL/GenBank/DDBJ whole genome shotgun (WGS) entry which is preliminary data.</text>
</comment>
<feature type="signal peptide" evidence="1">
    <location>
        <begin position="1"/>
        <end position="15"/>
    </location>
</feature>
<protein>
    <recommendedName>
        <fullName evidence="4">Protein FAR1-RELATED SEQUENCE</fullName>
    </recommendedName>
</protein>
<gene>
    <name evidence="2" type="ORF">RJ639_001395</name>
</gene>
<dbReference type="Proteomes" id="UP001188597">
    <property type="component" value="Unassembled WGS sequence"/>
</dbReference>
<dbReference type="AlphaFoldDB" id="A0AA89BHJ3"/>
<evidence type="ECO:0008006" key="4">
    <source>
        <dbReference type="Google" id="ProtNLM"/>
    </source>
</evidence>
<name>A0AA89BHJ3_9ASTE</name>
<keyword evidence="1" id="KW-0732">Signal</keyword>
<sequence length="128" mass="14687">MLMLILTWYARRVRILLIVIEMKQLCDTCGSFDHDFGDYFIDERENGSSDNDKAHEQEDDCCNGDDDDYEDCCDYHFGGEVHGDFDYELTIGKKAALDGAHFFAMDLANDGSLRSVFWADGRSREAYL</sequence>
<feature type="chain" id="PRO_5041722049" description="Protein FAR1-RELATED SEQUENCE" evidence="1">
    <location>
        <begin position="16"/>
        <end position="128"/>
    </location>
</feature>
<accession>A0AA89BHJ3</accession>